<accession>A0A067T8X0</accession>
<reference evidence="3" key="1">
    <citation type="journal article" date="2014" name="Proc. Natl. Acad. Sci. U.S.A.">
        <title>Extensive sampling of basidiomycete genomes demonstrates inadequacy of the white-rot/brown-rot paradigm for wood decay fungi.</title>
        <authorList>
            <person name="Riley R."/>
            <person name="Salamov A.A."/>
            <person name="Brown D.W."/>
            <person name="Nagy L.G."/>
            <person name="Floudas D."/>
            <person name="Held B.W."/>
            <person name="Levasseur A."/>
            <person name="Lombard V."/>
            <person name="Morin E."/>
            <person name="Otillar R."/>
            <person name="Lindquist E.A."/>
            <person name="Sun H."/>
            <person name="LaButti K.M."/>
            <person name="Schmutz J."/>
            <person name="Jabbour D."/>
            <person name="Luo H."/>
            <person name="Baker S.E."/>
            <person name="Pisabarro A.G."/>
            <person name="Walton J.D."/>
            <person name="Blanchette R.A."/>
            <person name="Henrissat B."/>
            <person name="Martin F."/>
            <person name="Cullen D."/>
            <person name="Hibbett D.S."/>
            <person name="Grigoriev I.V."/>
        </authorList>
    </citation>
    <scope>NUCLEOTIDE SEQUENCE [LARGE SCALE GENOMIC DNA]</scope>
    <source>
        <strain evidence="3">CBS 339.88</strain>
    </source>
</reference>
<protein>
    <submittedName>
        <fullName evidence="2">Uncharacterized protein</fullName>
    </submittedName>
</protein>
<feature type="non-terminal residue" evidence="2">
    <location>
        <position position="151"/>
    </location>
</feature>
<sequence length="151" mass="17021">MPLNGFEDWGINEVESPLSSEKLGADSLLGDTEVETIHLIPKQQDDLALERTPSPRKYFSSPREEKPEPMDGSQMIDMILFQNIPGSTDSSESQPDDIMDDDLLDNSYNTSHHILAVPVLREVNGRFLGPSLFDDFDESEDDSYYHGFIIL</sequence>
<evidence type="ECO:0000256" key="1">
    <source>
        <dbReference type="SAM" id="MobiDB-lite"/>
    </source>
</evidence>
<proteinExistence type="predicted"/>
<dbReference type="Proteomes" id="UP000027222">
    <property type="component" value="Unassembled WGS sequence"/>
</dbReference>
<dbReference type="HOGENOM" id="CLU_1735788_0_0_1"/>
<gene>
    <name evidence="2" type="ORF">GALMADRAFT_244378</name>
</gene>
<evidence type="ECO:0000313" key="3">
    <source>
        <dbReference type="Proteomes" id="UP000027222"/>
    </source>
</evidence>
<evidence type="ECO:0000313" key="2">
    <source>
        <dbReference type="EMBL" id="KDR78807.1"/>
    </source>
</evidence>
<feature type="region of interest" description="Disordered" evidence="1">
    <location>
        <begin position="41"/>
        <end position="71"/>
    </location>
</feature>
<name>A0A067T8X0_GALM3</name>
<dbReference type="AlphaFoldDB" id="A0A067T8X0"/>
<dbReference type="EMBL" id="KL142374">
    <property type="protein sequence ID" value="KDR78807.1"/>
    <property type="molecule type" value="Genomic_DNA"/>
</dbReference>
<organism evidence="2 3">
    <name type="scientific">Galerina marginata (strain CBS 339.88)</name>
    <dbReference type="NCBI Taxonomy" id="685588"/>
    <lineage>
        <taxon>Eukaryota</taxon>
        <taxon>Fungi</taxon>
        <taxon>Dikarya</taxon>
        <taxon>Basidiomycota</taxon>
        <taxon>Agaricomycotina</taxon>
        <taxon>Agaricomycetes</taxon>
        <taxon>Agaricomycetidae</taxon>
        <taxon>Agaricales</taxon>
        <taxon>Agaricineae</taxon>
        <taxon>Strophariaceae</taxon>
        <taxon>Galerina</taxon>
    </lineage>
</organism>
<keyword evidence="3" id="KW-1185">Reference proteome</keyword>